<name>A0A2A2I7G8_9GAMM</name>
<dbReference type="GO" id="GO:0022857">
    <property type="term" value="F:transmembrane transporter activity"/>
    <property type="evidence" value="ECO:0007669"/>
    <property type="project" value="UniProtKB-ARBA"/>
</dbReference>
<dbReference type="SMART" id="SM00382">
    <property type="entry name" value="AAA"/>
    <property type="match status" value="1"/>
</dbReference>
<dbReference type="InterPro" id="IPR003593">
    <property type="entry name" value="AAA+_ATPase"/>
</dbReference>
<evidence type="ECO:0000256" key="2">
    <source>
        <dbReference type="ARBA" id="ARBA00022448"/>
    </source>
</evidence>
<evidence type="ECO:0000259" key="6">
    <source>
        <dbReference type="PROSITE" id="PS50893"/>
    </source>
</evidence>
<dbReference type="GO" id="GO:1902495">
    <property type="term" value="C:transmembrane transporter complex"/>
    <property type="evidence" value="ECO:0007669"/>
    <property type="project" value="UniProtKB-ARBA"/>
</dbReference>
<organism evidence="7 8">
    <name type="scientific">Tamilnaduibacter salinus</name>
    <dbReference type="NCBI Taxonomy" id="1484056"/>
    <lineage>
        <taxon>Bacteria</taxon>
        <taxon>Pseudomonadati</taxon>
        <taxon>Pseudomonadota</taxon>
        <taxon>Gammaproteobacteria</taxon>
        <taxon>Pseudomonadales</taxon>
        <taxon>Marinobacteraceae</taxon>
        <taxon>Tamilnaduibacter</taxon>
    </lineage>
</organism>
<protein>
    <submittedName>
        <fullName evidence="7">ABC transporter</fullName>
    </submittedName>
</protein>
<reference evidence="7 8" key="1">
    <citation type="submission" date="2017-07" db="EMBL/GenBank/DDBJ databases">
        <title>Tamlnaduibacter salinus (Mi-7) genome sequencing.</title>
        <authorList>
            <person name="Verma A."/>
            <person name="Krishnamurthi S."/>
        </authorList>
    </citation>
    <scope>NUCLEOTIDE SEQUENCE [LARGE SCALE GENOMIC DNA]</scope>
    <source>
        <strain evidence="7 8">Mi-7</strain>
    </source>
</reference>
<proteinExistence type="inferred from homology"/>
<dbReference type="Gene3D" id="3.40.50.300">
    <property type="entry name" value="P-loop containing nucleotide triphosphate hydrolases"/>
    <property type="match status" value="1"/>
</dbReference>
<comment type="similarity">
    <text evidence="5">Belongs to the ABC transporter superfamily. Macrolide exporter (TC 3.A.1.122) family.</text>
</comment>
<dbReference type="PANTHER" id="PTHR24220">
    <property type="entry name" value="IMPORT ATP-BINDING PROTEIN"/>
    <property type="match status" value="1"/>
</dbReference>
<dbReference type="GO" id="GO:0005886">
    <property type="term" value="C:plasma membrane"/>
    <property type="evidence" value="ECO:0007669"/>
    <property type="project" value="UniProtKB-SubCell"/>
</dbReference>
<keyword evidence="8" id="KW-1185">Reference proteome</keyword>
<comment type="subcellular location">
    <subcellularLocation>
        <location evidence="1">Cell inner membrane</location>
        <topology evidence="1">Multi-pass membrane protein</topology>
    </subcellularLocation>
</comment>
<evidence type="ECO:0000256" key="1">
    <source>
        <dbReference type="ARBA" id="ARBA00004429"/>
    </source>
</evidence>
<keyword evidence="4" id="KW-0067">ATP-binding</keyword>
<dbReference type="AlphaFoldDB" id="A0A2A2I7G8"/>
<keyword evidence="3" id="KW-0547">Nucleotide-binding</keyword>
<dbReference type="InterPro" id="IPR017871">
    <property type="entry name" value="ABC_transporter-like_CS"/>
</dbReference>
<dbReference type="SUPFAM" id="SSF52540">
    <property type="entry name" value="P-loop containing nucleoside triphosphate hydrolases"/>
    <property type="match status" value="1"/>
</dbReference>
<accession>A0A2A2I7G8</accession>
<keyword evidence="2" id="KW-0813">Transport</keyword>
<feature type="domain" description="ABC transporter" evidence="6">
    <location>
        <begin position="52"/>
        <end position="278"/>
    </location>
</feature>
<evidence type="ECO:0000313" key="8">
    <source>
        <dbReference type="Proteomes" id="UP000218332"/>
    </source>
</evidence>
<dbReference type="PANTHER" id="PTHR24220:SF689">
    <property type="entry name" value="LIPOPROTEIN-RELEASING SYSTEM ATP-BINDING PROTEIN LOLD"/>
    <property type="match status" value="1"/>
</dbReference>
<dbReference type="GO" id="GO:0016887">
    <property type="term" value="F:ATP hydrolysis activity"/>
    <property type="evidence" value="ECO:0007669"/>
    <property type="project" value="InterPro"/>
</dbReference>
<evidence type="ECO:0000256" key="4">
    <source>
        <dbReference type="ARBA" id="ARBA00022840"/>
    </source>
</evidence>
<evidence type="ECO:0000313" key="7">
    <source>
        <dbReference type="EMBL" id="PAV26983.1"/>
    </source>
</evidence>
<dbReference type="Pfam" id="PF00005">
    <property type="entry name" value="ABC_tran"/>
    <property type="match status" value="1"/>
</dbReference>
<dbReference type="PROSITE" id="PS00211">
    <property type="entry name" value="ABC_TRANSPORTER_1"/>
    <property type="match status" value="1"/>
</dbReference>
<dbReference type="Proteomes" id="UP000218332">
    <property type="component" value="Unassembled WGS sequence"/>
</dbReference>
<evidence type="ECO:0000256" key="5">
    <source>
        <dbReference type="ARBA" id="ARBA00038388"/>
    </source>
</evidence>
<dbReference type="InterPro" id="IPR003439">
    <property type="entry name" value="ABC_transporter-like_ATP-bd"/>
</dbReference>
<dbReference type="GO" id="GO:0005524">
    <property type="term" value="F:ATP binding"/>
    <property type="evidence" value="ECO:0007669"/>
    <property type="project" value="UniProtKB-KW"/>
</dbReference>
<dbReference type="InterPro" id="IPR017911">
    <property type="entry name" value="MacB-like_ATP-bd"/>
</dbReference>
<evidence type="ECO:0000256" key="3">
    <source>
        <dbReference type="ARBA" id="ARBA00022741"/>
    </source>
</evidence>
<sequence>MIDPGNIFRVFIVIPEVLTSVFTNTSVPSRRGINPPRHYPTGGSVATTHPILEVRQLTHRVNPGNESLTILRDIELAIETGESAAIVGRSGSGKTTLLGLMAGLDTPTEGAVSLDGEVISQMDEDDRARMRAHRVGFVFQSFQLLPSLTALENVMLPLELASHPSPAHQARELLERVGLGERLQHTPRQLSGGEQQRVAIARAFAAQPRVLFADEPTGNLDNDTGQAVSDLLMALNREQGTTLVMVTHDEQLAERCQRRFSIEAGRLSEPGLASAMEVDE</sequence>
<dbReference type="PROSITE" id="PS50893">
    <property type="entry name" value="ABC_TRANSPORTER_2"/>
    <property type="match status" value="1"/>
</dbReference>
<dbReference type="FunFam" id="3.40.50.300:FF:000032">
    <property type="entry name" value="Export ABC transporter ATP-binding protein"/>
    <property type="match status" value="1"/>
</dbReference>
<comment type="caution">
    <text evidence="7">The sequence shown here is derived from an EMBL/GenBank/DDBJ whole genome shotgun (WGS) entry which is preliminary data.</text>
</comment>
<dbReference type="InterPro" id="IPR015854">
    <property type="entry name" value="ABC_transpr_LolD-like"/>
</dbReference>
<dbReference type="EMBL" id="NMPM01000011">
    <property type="protein sequence ID" value="PAV26983.1"/>
    <property type="molecule type" value="Genomic_DNA"/>
</dbReference>
<gene>
    <name evidence="7" type="ORF">CF392_03095</name>
</gene>
<dbReference type="InterPro" id="IPR027417">
    <property type="entry name" value="P-loop_NTPase"/>
</dbReference>
<dbReference type="CDD" id="cd03255">
    <property type="entry name" value="ABC_MJ0796_LolCDE_FtsE"/>
    <property type="match status" value="1"/>
</dbReference>